<reference evidence="2 3" key="1">
    <citation type="submission" date="2023-11" db="EMBL/GenBank/DDBJ databases">
        <title>Dfirmibasis_genome.</title>
        <authorList>
            <person name="Edelbroek B."/>
            <person name="Kjellin J."/>
            <person name="Jerlstrom-Hultqvist J."/>
            <person name="Soderbom F."/>
        </authorList>
    </citation>
    <scope>NUCLEOTIDE SEQUENCE [LARGE SCALE GENOMIC DNA]</scope>
    <source>
        <strain evidence="2 3">TNS-C-14</strain>
    </source>
</reference>
<dbReference type="SUPFAM" id="SSF48452">
    <property type="entry name" value="TPR-like"/>
    <property type="match status" value="2"/>
</dbReference>
<dbReference type="Pfam" id="PF10300">
    <property type="entry name" value="Iml2-TPR_39"/>
    <property type="match status" value="1"/>
</dbReference>
<dbReference type="Gene3D" id="1.25.40.10">
    <property type="entry name" value="Tetratricopeptide repeat domain"/>
    <property type="match status" value="2"/>
</dbReference>
<accession>A0AAN7YQ50</accession>
<sequence length="531" mass="60512">MNQDQIEALEKAMNNFWNFNLSESENILLPHISKYPLFSLLYSDIAFVKSVLTETKEDYAEARKRISECKKLARGLQLSQKPLYLQQEKDEKKSGNGASSSTTPGGPGSSLYTKAEYLISKLIYAETMIMKGVIEFKAQNNIKACIALKNSWKQYYQAFEIIKDLPSTFPIYNHLVSLANYGVGIFHFLVSVVPPQYMWLIEGIGFKGNRMEGLKEIKASSDSHNGIRTIMSKVALVLLHVFFFEDYKQSEPLLDQLIKQYPQGALIHYLSGACLRKQGKIKESTQSYSIACETSSQLKQLQLFIESELGYNEFLNLNWSSAETYLAKFLSETTSSGFKAFIAYQLALCYEMQGNTESATNTMKIIPTFVRKGFDFDEFSGRKSSKYLKQKGYRDFDKSYLSASLLNEAHQFDESIKVLLQSLEKRSEMTHDDIASAEYLLGSNYQLLGKKDEAKKYYLSSLSHEKQITSDYFIIPYCNVGLAEISFAEDKKSDCKNYIKKAKGYSANQYDFPSVLDWRVRKVAQLSNTDV</sequence>
<dbReference type="InterPro" id="IPR019734">
    <property type="entry name" value="TPR_rpt"/>
</dbReference>
<evidence type="ECO:0000313" key="3">
    <source>
        <dbReference type="Proteomes" id="UP001344447"/>
    </source>
</evidence>
<name>A0AAN7YQ50_9MYCE</name>
<feature type="region of interest" description="Disordered" evidence="1">
    <location>
        <begin position="87"/>
        <end position="107"/>
    </location>
</feature>
<feature type="compositionally biased region" description="Low complexity" evidence="1">
    <location>
        <begin position="95"/>
        <end position="104"/>
    </location>
</feature>
<evidence type="ECO:0000256" key="1">
    <source>
        <dbReference type="SAM" id="MobiDB-lite"/>
    </source>
</evidence>
<dbReference type="PANTHER" id="PTHR31859">
    <property type="entry name" value="TETRATRICOPEPTIDE REPEAT PROTEIN 39 FAMILY MEMBER"/>
    <property type="match status" value="1"/>
</dbReference>
<protein>
    <submittedName>
        <fullName evidence="2">Uncharacterized protein</fullName>
    </submittedName>
</protein>
<dbReference type="AlphaFoldDB" id="A0AAN7YQ50"/>
<keyword evidence="3" id="KW-1185">Reference proteome</keyword>
<dbReference type="Pfam" id="PF13174">
    <property type="entry name" value="TPR_6"/>
    <property type="match status" value="1"/>
</dbReference>
<dbReference type="InterPro" id="IPR019412">
    <property type="entry name" value="IML2/TPR_39"/>
</dbReference>
<dbReference type="EMBL" id="JAVFKY010000005">
    <property type="protein sequence ID" value="KAK5575436.1"/>
    <property type="molecule type" value="Genomic_DNA"/>
</dbReference>
<dbReference type="InterPro" id="IPR011990">
    <property type="entry name" value="TPR-like_helical_dom_sf"/>
</dbReference>
<comment type="caution">
    <text evidence="2">The sequence shown here is derived from an EMBL/GenBank/DDBJ whole genome shotgun (WGS) entry which is preliminary data.</text>
</comment>
<gene>
    <name evidence="2" type="ORF">RB653_006569</name>
</gene>
<dbReference type="PANTHER" id="PTHR31859:SF2">
    <property type="match status" value="1"/>
</dbReference>
<evidence type="ECO:0000313" key="2">
    <source>
        <dbReference type="EMBL" id="KAK5575436.1"/>
    </source>
</evidence>
<dbReference type="SMART" id="SM00028">
    <property type="entry name" value="TPR"/>
    <property type="match status" value="2"/>
</dbReference>
<organism evidence="2 3">
    <name type="scientific">Dictyostelium firmibasis</name>
    <dbReference type="NCBI Taxonomy" id="79012"/>
    <lineage>
        <taxon>Eukaryota</taxon>
        <taxon>Amoebozoa</taxon>
        <taxon>Evosea</taxon>
        <taxon>Eumycetozoa</taxon>
        <taxon>Dictyostelia</taxon>
        <taxon>Dictyosteliales</taxon>
        <taxon>Dictyosteliaceae</taxon>
        <taxon>Dictyostelium</taxon>
    </lineage>
</organism>
<dbReference type="Proteomes" id="UP001344447">
    <property type="component" value="Unassembled WGS sequence"/>
</dbReference>
<proteinExistence type="predicted"/>